<feature type="domain" description="HTH merR-type" evidence="5">
    <location>
        <begin position="3"/>
        <end position="72"/>
    </location>
</feature>
<dbReference type="Proteomes" id="UP001057877">
    <property type="component" value="Chromosome"/>
</dbReference>
<keyword evidence="7" id="KW-1185">Reference proteome</keyword>
<sequence length="138" mass="15703">MEGLTVSQVARAAKVRIETVRYYERRGLIAMPPRTGTGYRMFASGTVDDIRFIKRAQQIGFTLEEIKSIIALYKKEEFLPTEDMYQFAAGKIQQIDEQIKKLQQFKSLMEIIAKRPAATQPVSASQCPVIQLCALKEE</sequence>
<name>A0ABY5S1L5_9BACL</name>
<dbReference type="PROSITE" id="PS50937">
    <property type="entry name" value="HTH_MERR_2"/>
    <property type="match status" value="1"/>
</dbReference>
<dbReference type="InterPro" id="IPR000551">
    <property type="entry name" value="MerR-type_HTH_dom"/>
</dbReference>
<evidence type="ECO:0000313" key="7">
    <source>
        <dbReference type="Proteomes" id="UP001057877"/>
    </source>
</evidence>
<dbReference type="RefSeq" id="WP_258383847.1">
    <property type="nucleotide sequence ID" value="NZ_CP091430.1"/>
</dbReference>
<reference evidence="6" key="1">
    <citation type="submission" date="2022-01" db="EMBL/GenBank/DDBJ databases">
        <title>Paenibacillus spongiae sp. nov., isolated from marine sponge.</title>
        <authorList>
            <person name="Li Z."/>
            <person name="Zhang M."/>
        </authorList>
    </citation>
    <scope>NUCLEOTIDE SEQUENCE</scope>
    <source>
        <strain evidence="6">PHS-Z3</strain>
    </source>
</reference>
<dbReference type="PANTHER" id="PTHR30204">
    <property type="entry name" value="REDOX-CYCLING DRUG-SENSING TRANSCRIPTIONAL ACTIVATOR SOXR"/>
    <property type="match status" value="1"/>
</dbReference>
<dbReference type="GO" id="GO:0003677">
    <property type="term" value="F:DNA binding"/>
    <property type="evidence" value="ECO:0007669"/>
    <property type="project" value="UniProtKB-KW"/>
</dbReference>
<dbReference type="PANTHER" id="PTHR30204:SF69">
    <property type="entry name" value="MERR-FAMILY TRANSCRIPTIONAL REGULATOR"/>
    <property type="match status" value="1"/>
</dbReference>
<dbReference type="SMART" id="SM00422">
    <property type="entry name" value="HTH_MERR"/>
    <property type="match status" value="1"/>
</dbReference>
<proteinExistence type="predicted"/>
<protein>
    <submittedName>
        <fullName evidence="6">MerR family DNA-binding protein</fullName>
    </submittedName>
</protein>
<evidence type="ECO:0000256" key="1">
    <source>
        <dbReference type="ARBA" id="ARBA00022491"/>
    </source>
</evidence>
<dbReference type="PRINTS" id="PR00040">
    <property type="entry name" value="HTHMERR"/>
</dbReference>
<dbReference type="InterPro" id="IPR047057">
    <property type="entry name" value="MerR_fam"/>
</dbReference>
<keyword evidence="4" id="KW-0804">Transcription</keyword>
<dbReference type="Pfam" id="PF13411">
    <property type="entry name" value="MerR_1"/>
    <property type="match status" value="1"/>
</dbReference>
<evidence type="ECO:0000256" key="4">
    <source>
        <dbReference type="ARBA" id="ARBA00023163"/>
    </source>
</evidence>
<dbReference type="InterPro" id="IPR009061">
    <property type="entry name" value="DNA-bd_dom_put_sf"/>
</dbReference>
<evidence type="ECO:0000256" key="3">
    <source>
        <dbReference type="ARBA" id="ARBA00023125"/>
    </source>
</evidence>
<organism evidence="6 7">
    <name type="scientific">Paenibacillus spongiae</name>
    <dbReference type="NCBI Taxonomy" id="2909671"/>
    <lineage>
        <taxon>Bacteria</taxon>
        <taxon>Bacillati</taxon>
        <taxon>Bacillota</taxon>
        <taxon>Bacilli</taxon>
        <taxon>Bacillales</taxon>
        <taxon>Paenibacillaceae</taxon>
        <taxon>Paenibacillus</taxon>
    </lineage>
</organism>
<dbReference type="EMBL" id="CP091430">
    <property type="protein sequence ID" value="UVI27757.1"/>
    <property type="molecule type" value="Genomic_DNA"/>
</dbReference>
<evidence type="ECO:0000259" key="5">
    <source>
        <dbReference type="PROSITE" id="PS50937"/>
    </source>
</evidence>
<keyword evidence="2" id="KW-0805">Transcription regulation</keyword>
<keyword evidence="1" id="KW-0678">Repressor</keyword>
<gene>
    <name evidence="6" type="ORF">L1F29_20075</name>
</gene>
<evidence type="ECO:0000313" key="6">
    <source>
        <dbReference type="EMBL" id="UVI27757.1"/>
    </source>
</evidence>
<dbReference type="SUPFAM" id="SSF46955">
    <property type="entry name" value="Putative DNA-binding domain"/>
    <property type="match status" value="1"/>
</dbReference>
<keyword evidence="3 6" id="KW-0238">DNA-binding</keyword>
<accession>A0ABY5S1L5</accession>
<dbReference type="Gene3D" id="1.10.1660.10">
    <property type="match status" value="1"/>
</dbReference>
<evidence type="ECO:0000256" key="2">
    <source>
        <dbReference type="ARBA" id="ARBA00023015"/>
    </source>
</evidence>